<dbReference type="GO" id="GO:0016787">
    <property type="term" value="F:hydrolase activity"/>
    <property type="evidence" value="ECO:0007669"/>
    <property type="project" value="UniProtKB-KW"/>
</dbReference>
<dbReference type="PANTHER" id="PTHR43046:SF14">
    <property type="entry name" value="MUTT_NUDIX FAMILY PROTEIN"/>
    <property type="match status" value="1"/>
</dbReference>
<feature type="domain" description="Nudix hydrolase" evidence="3">
    <location>
        <begin position="5"/>
        <end position="135"/>
    </location>
</feature>
<dbReference type="PROSITE" id="PS51462">
    <property type="entry name" value="NUDIX"/>
    <property type="match status" value="1"/>
</dbReference>
<protein>
    <submittedName>
        <fullName evidence="4">NUDIX hydrolase</fullName>
    </submittedName>
</protein>
<accession>A0A510L9L5</accession>
<dbReference type="PANTHER" id="PTHR43046">
    <property type="entry name" value="GDP-MANNOSE MANNOSYL HYDROLASE"/>
    <property type="match status" value="1"/>
</dbReference>
<evidence type="ECO:0000259" key="3">
    <source>
        <dbReference type="PROSITE" id="PS51462"/>
    </source>
</evidence>
<dbReference type="CDD" id="cd18880">
    <property type="entry name" value="NUDIX_ADPRase"/>
    <property type="match status" value="1"/>
</dbReference>
<name>A0A510L9L5_9FUSO</name>
<evidence type="ECO:0000256" key="2">
    <source>
        <dbReference type="ARBA" id="ARBA00022801"/>
    </source>
</evidence>
<proteinExistence type="predicted"/>
<dbReference type="AlphaFoldDB" id="A0A510L9L5"/>
<dbReference type="Pfam" id="PF00293">
    <property type="entry name" value="NUDIX"/>
    <property type="match status" value="1"/>
</dbReference>
<comment type="cofactor">
    <cofactor evidence="1">
        <name>Mg(2+)</name>
        <dbReference type="ChEBI" id="CHEBI:18420"/>
    </cofactor>
</comment>
<evidence type="ECO:0000313" key="4">
    <source>
        <dbReference type="EMBL" id="BBM60387.1"/>
    </source>
</evidence>
<organism evidence="4 5">
    <name type="scientific">Leptotrichia hongkongensis</name>
    <dbReference type="NCBI Taxonomy" id="554406"/>
    <lineage>
        <taxon>Bacteria</taxon>
        <taxon>Fusobacteriati</taxon>
        <taxon>Fusobacteriota</taxon>
        <taxon>Fusobacteriia</taxon>
        <taxon>Fusobacteriales</taxon>
        <taxon>Leptotrichiaceae</taxon>
        <taxon>Leptotrichia</taxon>
    </lineage>
</organism>
<evidence type="ECO:0000313" key="5">
    <source>
        <dbReference type="Proteomes" id="UP000321561"/>
    </source>
</evidence>
<dbReference type="Gene3D" id="3.90.79.10">
    <property type="entry name" value="Nucleoside Triphosphate Pyrophosphohydrolase"/>
    <property type="match status" value="1"/>
</dbReference>
<dbReference type="InterPro" id="IPR015797">
    <property type="entry name" value="NUDIX_hydrolase-like_dom_sf"/>
</dbReference>
<dbReference type="EMBL" id="AP019846">
    <property type="protein sequence ID" value="BBM60387.1"/>
    <property type="molecule type" value="Genomic_DNA"/>
</dbReference>
<gene>
    <name evidence="4" type="ORF">JMUB5056_1993</name>
</gene>
<dbReference type="RefSeq" id="WP_147006228.1">
    <property type="nucleotide sequence ID" value="NZ_AP019846.1"/>
</dbReference>
<dbReference type="OrthoDB" id="9810648at2"/>
<evidence type="ECO:0000256" key="1">
    <source>
        <dbReference type="ARBA" id="ARBA00001946"/>
    </source>
</evidence>
<dbReference type="SUPFAM" id="SSF55811">
    <property type="entry name" value="Nudix"/>
    <property type="match status" value="1"/>
</dbReference>
<reference evidence="4 5" key="1">
    <citation type="submission" date="2019-07" db="EMBL/GenBank/DDBJ databases">
        <title>Complete Genome Sequence of Leptotrichia hongkongensis Strain JMUB5056.</title>
        <authorList>
            <person name="Watanabe S."/>
            <person name="Cui L."/>
        </authorList>
    </citation>
    <scope>NUCLEOTIDE SEQUENCE [LARGE SCALE GENOMIC DNA]</scope>
    <source>
        <strain evidence="4 5">JMUB5056</strain>
    </source>
</reference>
<dbReference type="Proteomes" id="UP000321561">
    <property type="component" value="Chromosome"/>
</dbReference>
<dbReference type="InterPro" id="IPR000086">
    <property type="entry name" value="NUDIX_hydrolase_dom"/>
</dbReference>
<dbReference type="KEGG" id="lhg:JMUB5056_1993"/>
<sequence>MEEVRPRIRVAGILIEDNKILLIQHHKNDKKYWLIPGGGNDWGETTKEALIREYKEETNMDIEVDEFLFFSETISPDKKRHVLNLFYKIHRNNKNDSIIKLGEEAVLTDLKFVTKEELETMIIYPNIKENLLKLMNNEKIRTDLGSLWND</sequence>
<keyword evidence="2 4" id="KW-0378">Hydrolase</keyword>